<accession>A0ABR4JX54</accession>
<sequence>MSVESRSDGPDYPRAIIESLGARRGRAGRTRQSPWRHQSHGSGLRDPHSELSTWWRNARTRKKRILIRKTRKKKNQELAGVSTKRAKGEYSEKEEEEGAREATPEGKKEEGMTWEYTVDLFCFCVACALSIISMRETKGLIYPLHNPIIILAPSLVSLVSHYIDSPNISESVCPPVLRKHELATVSWPRLTPERGL</sequence>
<name>A0ABR4JX54_9EURO</name>
<dbReference type="Proteomes" id="UP001610444">
    <property type="component" value="Unassembled WGS sequence"/>
</dbReference>
<dbReference type="GeneID" id="98156195"/>
<feature type="compositionally biased region" description="Basic and acidic residues" evidence="1">
    <location>
        <begin position="1"/>
        <end position="11"/>
    </location>
</feature>
<evidence type="ECO:0000256" key="1">
    <source>
        <dbReference type="SAM" id="MobiDB-lite"/>
    </source>
</evidence>
<evidence type="ECO:0000313" key="3">
    <source>
        <dbReference type="Proteomes" id="UP001610444"/>
    </source>
</evidence>
<feature type="compositionally biased region" description="Basic residues" evidence="1">
    <location>
        <begin position="58"/>
        <end position="74"/>
    </location>
</feature>
<proteinExistence type="predicted"/>
<dbReference type="RefSeq" id="XP_070896211.1">
    <property type="nucleotide sequence ID" value="XM_071041031.1"/>
</dbReference>
<dbReference type="EMBL" id="JBFXLR010000040">
    <property type="protein sequence ID" value="KAL2844628.1"/>
    <property type="molecule type" value="Genomic_DNA"/>
</dbReference>
<feature type="compositionally biased region" description="Basic and acidic residues" evidence="1">
    <location>
        <begin position="99"/>
        <end position="108"/>
    </location>
</feature>
<reference evidence="2 3" key="1">
    <citation type="submission" date="2024-07" db="EMBL/GenBank/DDBJ databases">
        <title>Section-level genome sequencing and comparative genomics of Aspergillus sections Usti and Cavernicolus.</title>
        <authorList>
            <consortium name="Lawrence Berkeley National Laboratory"/>
            <person name="Nybo J.L."/>
            <person name="Vesth T.C."/>
            <person name="Theobald S."/>
            <person name="Frisvad J.C."/>
            <person name="Larsen T.O."/>
            <person name="Kjaerboelling I."/>
            <person name="Rothschild-Mancinelli K."/>
            <person name="Lyhne E.K."/>
            <person name="Kogle M.E."/>
            <person name="Barry K."/>
            <person name="Clum A."/>
            <person name="Na H."/>
            <person name="Ledsgaard L."/>
            <person name="Lin J."/>
            <person name="Lipzen A."/>
            <person name="Kuo A."/>
            <person name="Riley R."/>
            <person name="Mondo S."/>
            <person name="LaButti K."/>
            <person name="Haridas S."/>
            <person name="Pangalinan J."/>
            <person name="Salamov A.A."/>
            <person name="Simmons B.A."/>
            <person name="Magnuson J.K."/>
            <person name="Chen J."/>
            <person name="Drula E."/>
            <person name="Henrissat B."/>
            <person name="Wiebenga A."/>
            <person name="Lubbers R.J."/>
            <person name="Gomes A.C."/>
            <person name="Macurrencykelacurrency M.R."/>
            <person name="Stajich J."/>
            <person name="Grigoriev I.V."/>
            <person name="Mortensen U.H."/>
            <person name="De vries R.P."/>
            <person name="Baker S.E."/>
            <person name="Andersen M.R."/>
        </authorList>
    </citation>
    <scope>NUCLEOTIDE SEQUENCE [LARGE SCALE GENOMIC DNA]</scope>
    <source>
        <strain evidence="2 3">CBS 756.74</strain>
    </source>
</reference>
<feature type="region of interest" description="Disordered" evidence="1">
    <location>
        <begin position="1"/>
        <end position="108"/>
    </location>
</feature>
<keyword evidence="3" id="KW-1185">Reference proteome</keyword>
<evidence type="ECO:0000313" key="2">
    <source>
        <dbReference type="EMBL" id="KAL2844628.1"/>
    </source>
</evidence>
<comment type="caution">
    <text evidence="2">The sequence shown here is derived from an EMBL/GenBank/DDBJ whole genome shotgun (WGS) entry which is preliminary data.</text>
</comment>
<protein>
    <submittedName>
        <fullName evidence="2">Uncharacterized protein</fullName>
    </submittedName>
</protein>
<organism evidence="2 3">
    <name type="scientific">Aspergillus pseudodeflectus</name>
    <dbReference type="NCBI Taxonomy" id="176178"/>
    <lineage>
        <taxon>Eukaryota</taxon>
        <taxon>Fungi</taxon>
        <taxon>Dikarya</taxon>
        <taxon>Ascomycota</taxon>
        <taxon>Pezizomycotina</taxon>
        <taxon>Eurotiomycetes</taxon>
        <taxon>Eurotiomycetidae</taxon>
        <taxon>Eurotiales</taxon>
        <taxon>Aspergillaceae</taxon>
        <taxon>Aspergillus</taxon>
        <taxon>Aspergillus subgen. Nidulantes</taxon>
    </lineage>
</organism>
<gene>
    <name evidence="2" type="ORF">BJX68DRAFT_242723</name>
</gene>